<dbReference type="SUPFAM" id="SSF55620">
    <property type="entry name" value="Tetrahydrobiopterin biosynthesis enzymes-like"/>
    <property type="match status" value="1"/>
</dbReference>
<name>A0ABP7L0C3_9SPHN</name>
<comment type="catalytic activity">
    <reaction evidence="1">
        <text>7,8-dihydroneopterin = 6-hydroxymethyl-7,8-dihydropterin + glycolaldehyde</text>
        <dbReference type="Rhea" id="RHEA:10540"/>
        <dbReference type="ChEBI" id="CHEBI:17001"/>
        <dbReference type="ChEBI" id="CHEBI:17071"/>
        <dbReference type="ChEBI" id="CHEBI:44841"/>
        <dbReference type="EC" id="4.1.2.25"/>
    </reaction>
</comment>
<dbReference type="Pfam" id="PF02152">
    <property type="entry name" value="FolB"/>
    <property type="match status" value="1"/>
</dbReference>
<sequence>MSEIGLEGLVPRQLGVRSARIVLDSLEVQADIGFHDFEVGSPQRLVVTIEIWLEDADLPHGDDPARAWNYDFLRTEVQEIASARRYNLQETLAHAIFDRIAAFHGVAALRLSMAKPDIYPEAKGVGIEIASFDGLWPDMGHRG</sequence>
<organism evidence="9 10">
    <name type="scientific">Sphingomonas limnosediminicola</name>
    <dbReference type="NCBI Taxonomy" id="940133"/>
    <lineage>
        <taxon>Bacteria</taxon>
        <taxon>Pseudomonadati</taxon>
        <taxon>Pseudomonadota</taxon>
        <taxon>Alphaproteobacteria</taxon>
        <taxon>Sphingomonadales</taxon>
        <taxon>Sphingomonadaceae</taxon>
        <taxon>Sphingomonas</taxon>
    </lineage>
</organism>
<evidence type="ECO:0000256" key="1">
    <source>
        <dbReference type="ARBA" id="ARBA00001353"/>
    </source>
</evidence>
<protein>
    <recommendedName>
        <fullName evidence="4">dihydroneopterin aldolase</fullName>
        <ecNumber evidence="4">4.1.2.25</ecNumber>
    </recommendedName>
    <alternativeName>
        <fullName evidence="7">7,8-dihydroneopterin aldolase</fullName>
    </alternativeName>
</protein>
<evidence type="ECO:0000313" key="9">
    <source>
        <dbReference type="EMBL" id="GAA3891646.1"/>
    </source>
</evidence>
<gene>
    <name evidence="9" type="primary">folB</name>
    <name evidence="9" type="ORF">GCM10022276_08460</name>
</gene>
<evidence type="ECO:0000256" key="4">
    <source>
        <dbReference type="ARBA" id="ARBA00013043"/>
    </source>
</evidence>
<keyword evidence="10" id="KW-1185">Reference proteome</keyword>
<dbReference type="PANTHER" id="PTHR42844:SF1">
    <property type="entry name" value="DIHYDRONEOPTERIN ALDOLASE 1-RELATED"/>
    <property type="match status" value="1"/>
</dbReference>
<keyword evidence="6" id="KW-0456">Lyase</keyword>
<evidence type="ECO:0000313" key="10">
    <source>
        <dbReference type="Proteomes" id="UP001500827"/>
    </source>
</evidence>
<dbReference type="EMBL" id="BAABBM010000001">
    <property type="protein sequence ID" value="GAA3891646.1"/>
    <property type="molecule type" value="Genomic_DNA"/>
</dbReference>
<evidence type="ECO:0000259" key="8">
    <source>
        <dbReference type="SMART" id="SM00905"/>
    </source>
</evidence>
<dbReference type="PANTHER" id="PTHR42844">
    <property type="entry name" value="DIHYDRONEOPTERIN ALDOLASE 1-RELATED"/>
    <property type="match status" value="1"/>
</dbReference>
<evidence type="ECO:0000256" key="5">
    <source>
        <dbReference type="ARBA" id="ARBA00022909"/>
    </source>
</evidence>
<dbReference type="Gene3D" id="3.30.1130.10">
    <property type="match status" value="1"/>
</dbReference>
<evidence type="ECO:0000256" key="6">
    <source>
        <dbReference type="ARBA" id="ARBA00023239"/>
    </source>
</evidence>
<feature type="domain" description="Dihydroneopterin aldolase/epimerase" evidence="8">
    <location>
        <begin position="21"/>
        <end position="131"/>
    </location>
</feature>
<dbReference type="InterPro" id="IPR006157">
    <property type="entry name" value="FolB_dom"/>
</dbReference>
<keyword evidence="5" id="KW-0289">Folate biosynthesis</keyword>
<comment type="caution">
    <text evidence="9">The sequence shown here is derived from an EMBL/GenBank/DDBJ whole genome shotgun (WGS) entry which is preliminary data.</text>
</comment>
<evidence type="ECO:0000256" key="7">
    <source>
        <dbReference type="ARBA" id="ARBA00032903"/>
    </source>
</evidence>
<dbReference type="EC" id="4.1.2.25" evidence="4"/>
<accession>A0ABP7L0C3</accession>
<dbReference type="RefSeq" id="WP_344698443.1">
    <property type="nucleotide sequence ID" value="NZ_BAABBM010000001.1"/>
</dbReference>
<evidence type="ECO:0000256" key="3">
    <source>
        <dbReference type="ARBA" id="ARBA00005708"/>
    </source>
</evidence>
<evidence type="ECO:0000256" key="2">
    <source>
        <dbReference type="ARBA" id="ARBA00005013"/>
    </source>
</evidence>
<comment type="pathway">
    <text evidence="2">Cofactor biosynthesis; tetrahydrofolate biosynthesis; 2-amino-4-hydroxy-6-hydroxymethyl-7,8-dihydropteridine diphosphate from 7,8-dihydroneopterin triphosphate: step 3/4.</text>
</comment>
<comment type="similarity">
    <text evidence="3">Belongs to the DHNA family.</text>
</comment>
<dbReference type="InterPro" id="IPR006156">
    <property type="entry name" value="Dihydroneopterin_aldolase"/>
</dbReference>
<reference evidence="10" key="1">
    <citation type="journal article" date="2019" name="Int. J. Syst. Evol. Microbiol.">
        <title>The Global Catalogue of Microorganisms (GCM) 10K type strain sequencing project: providing services to taxonomists for standard genome sequencing and annotation.</title>
        <authorList>
            <consortium name="The Broad Institute Genomics Platform"/>
            <consortium name="The Broad Institute Genome Sequencing Center for Infectious Disease"/>
            <person name="Wu L."/>
            <person name="Ma J."/>
        </authorList>
    </citation>
    <scope>NUCLEOTIDE SEQUENCE [LARGE SCALE GENOMIC DNA]</scope>
    <source>
        <strain evidence="10">JCM 17543</strain>
    </source>
</reference>
<proteinExistence type="inferred from homology"/>
<dbReference type="InterPro" id="IPR043133">
    <property type="entry name" value="GTP-CH-I_C/QueF"/>
</dbReference>
<dbReference type="SMART" id="SM00905">
    <property type="entry name" value="FolB"/>
    <property type="match status" value="1"/>
</dbReference>
<dbReference type="Proteomes" id="UP001500827">
    <property type="component" value="Unassembled WGS sequence"/>
</dbReference>